<organism>
    <name type="scientific">Culex quinquefasciatus</name>
    <name type="common">Southern house mosquito</name>
    <name type="synonym">Culex pungens</name>
    <dbReference type="NCBI Taxonomy" id="7176"/>
    <lineage>
        <taxon>Eukaryota</taxon>
        <taxon>Metazoa</taxon>
        <taxon>Ecdysozoa</taxon>
        <taxon>Arthropoda</taxon>
        <taxon>Hexapoda</taxon>
        <taxon>Insecta</taxon>
        <taxon>Pterygota</taxon>
        <taxon>Neoptera</taxon>
        <taxon>Endopterygota</taxon>
        <taxon>Diptera</taxon>
        <taxon>Nematocera</taxon>
        <taxon>Culicoidea</taxon>
        <taxon>Culicidae</taxon>
        <taxon>Culicinae</taxon>
        <taxon>Culicini</taxon>
        <taxon>Culex</taxon>
        <taxon>Culex</taxon>
    </lineage>
</organism>
<proteinExistence type="inferred from homology"/>
<dbReference type="eggNOG" id="KOG3624">
    <property type="taxonomic scope" value="Eukaryota"/>
</dbReference>
<evidence type="ECO:0000256" key="7">
    <source>
        <dbReference type="ARBA" id="ARBA00022833"/>
    </source>
</evidence>
<comment type="similarity">
    <text evidence="3">Belongs to the peptidase M13 family.</text>
</comment>
<dbReference type="SUPFAM" id="SSF55486">
    <property type="entry name" value="Metalloproteases ('zincins'), catalytic domain"/>
    <property type="match status" value="3"/>
</dbReference>
<evidence type="ECO:0000256" key="9">
    <source>
        <dbReference type="SAM" id="Phobius"/>
    </source>
</evidence>
<protein>
    <submittedName>
        <fullName evidence="12 13">Zinc metalloprotease</fullName>
    </submittedName>
</protein>
<evidence type="ECO:0000313" key="14">
    <source>
        <dbReference type="Proteomes" id="UP000002320"/>
    </source>
</evidence>
<evidence type="ECO:0000256" key="8">
    <source>
        <dbReference type="ARBA" id="ARBA00023049"/>
    </source>
</evidence>
<dbReference type="HOGENOM" id="CLU_356889_0_0_1"/>
<evidence type="ECO:0000259" key="11">
    <source>
        <dbReference type="Pfam" id="PF05649"/>
    </source>
</evidence>
<reference evidence="13" key="2">
    <citation type="submission" date="2020-05" db="UniProtKB">
        <authorList>
            <consortium name="EnsemblMetazoa"/>
        </authorList>
    </citation>
    <scope>IDENTIFICATION</scope>
    <source>
        <strain evidence="13">JHB</strain>
    </source>
</reference>
<keyword evidence="5" id="KW-0479">Metal-binding</keyword>
<keyword evidence="8 12" id="KW-0482">Metalloprotease</keyword>
<dbReference type="AlphaFoldDB" id="B0X6H2"/>
<dbReference type="InParanoid" id="B0X6H2"/>
<dbReference type="Pfam" id="PF01431">
    <property type="entry name" value="Peptidase_M13"/>
    <property type="match status" value="2"/>
</dbReference>
<dbReference type="GO" id="GO:0004222">
    <property type="term" value="F:metalloendopeptidase activity"/>
    <property type="evidence" value="ECO:0007669"/>
    <property type="project" value="InterPro"/>
</dbReference>
<feature type="domain" description="Peptidase M13 C-terminal" evidence="10">
    <location>
        <begin position="103"/>
        <end position="295"/>
    </location>
</feature>
<evidence type="ECO:0000256" key="2">
    <source>
        <dbReference type="ARBA" id="ARBA00004401"/>
    </source>
</evidence>
<dbReference type="MEROPS" id="M13.A02"/>
<evidence type="ECO:0000256" key="3">
    <source>
        <dbReference type="ARBA" id="ARBA00007357"/>
    </source>
</evidence>
<keyword evidence="9" id="KW-0812">Transmembrane</keyword>
<dbReference type="PROSITE" id="PS51885">
    <property type="entry name" value="NEPRILYSIN"/>
    <property type="match status" value="2"/>
</dbReference>
<evidence type="ECO:0000256" key="1">
    <source>
        <dbReference type="ARBA" id="ARBA00001947"/>
    </source>
</evidence>
<comment type="cofactor">
    <cofactor evidence="1">
        <name>Zn(2+)</name>
        <dbReference type="ChEBI" id="CHEBI:29105"/>
    </cofactor>
</comment>
<dbReference type="GO" id="GO:0005886">
    <property type="term" value="C:plasma membrane"/>
    <property type="evidence" value="ECO:0007669"/>
    <property type="project" value="UniProtKB-SubCell"/>
</dbReference>
<dbReference type="InterPro" id="IPR000718">
    <property type="entry name" value="Peptidase_M13"/>
</dbReference>
<dbReference type="InterPro" id="IPR008753">
    <property type="entry name" value="Peptidase_M13_N"/>
</dbReference>
<evidence type="ECO:0000313" key="13">
    <source>
        <dbReference type="EnsemblMetazoa" id="CPIJ014903-PA"/>
    </source>
</evidence>
<keyword evidence="14" id="KW-1185">Reference proteome</keyword>
<keyword evidence="6" id="KW-0378">Hydrolase</keyword>
<keyword evidence="9" id="KW-1133">Transmembrane helix</keyword>
<dbReference type="PANTHER" id="PTHR11733:SF133">
    <property type="entry name" value="PHOSPHATE-REGULATING NEUTRAL ENDOPEPTIDASE PHEX"/>
    <property type="match status" value="1"/>
</dbReference>
<dbReference type="OrthoDB" id="6475849at2759"/>
<dbReference type="GO" id="GO:0046872">
    <property type="term" value="F:metal ion binding"/>
    <property type="evidence" value="ECO:0007669"/>
    <property type="project" value="UniProtKB-KW"/>
</dbReference>
<accession>B0X6H2</accession>
<dbReference type="PANTHER" id="PTHR11733">
    <property type="entry name" value="ZINC METALLOPROTEASE FAMILY M13 NEPRILYSIN-RELATED"/>
    <property type="match status" value="1"/>
</dbReference>
<name>B0X6H2_CULQU</name>
<evidence type="ECO:0000313" key="12">
    <source>
        <dbReference type="EMBL" id="EDS41455.1"/>
    </source>
</evidence>
<dbReference type="Pfam" id="PF05649">
    <property type="entry name" value="Peptidase_M13_N"/>
    <property type="match status" value="2"/>
</dbReference>
<evidence type="ECO:0000256" key="5">
    <source>
        <dbReference type="ARBA" id="ARBA00022723"/>
    </source>
</evidence>
<dbReference type="VEuPathDB" id="VectorBase:CQUJHB004267"/>
<keyword evidence="7" id="KW-0862">Zinc</keyword>
<dbReference type="Proteomes" id="UP000002320">
    <property type="component" value="Unassembled WGS sequence"/>
</dbReference>
<dbReference type="STRING" id="7176.B0X6H2"/>
<feature type="domain" description="Peptidase M13 N-terminal" evidence="11">
    <location>
        <begin position="36"/>
        <end position="100"/>
    </location>
</feature>
<dbReference type="EMBL" id="DS232413">
    <property type="protein sequence ID" value="EDS41455.1"/>
    <property type="molecule type" value="Genomic_DNA"/>
</dbReference>
<dbReference type="Gene3D" id="3.40.390.10">
    <property type="entry name" value="Collagenase (Catalytic Domain)"/>
    <property type="match status" value="3"/>
</dbReference>
<dbReference type="EnsemblMetazoa" id="CPIJ014903-RA">
    <property type="protein sequence ID" value="CPIJ014903-PA"/>
    <property type="gene ID" value="CPIJ014903"/>
</dbReference>
<dbReference type="CDD" id="cd08662">
    <property type="entry name" value="M13"/>
    <property type="match status" value="1"/>
</dbReference>
<dbReference type="KEGG" id="cqu:CpipJ_CPIJ014903"/>
<feature type="domain" description="Peptidase M13 N-terminal" evidence="11">
    <location>
        <begin position="349"/>
        <end position="473"/>
    </location>
</feature>
<sequence>MIVIVIANANRQICLSDECLRSAAGLKQIMNRNVDPCDDFYEYVCGNWAEDRTERDDGNGWMQERQLKIYRNIRAHLERDAKRFDPKPVAQAKVMYRSCLGSVIPVALVQYPFYYRGLEALNYGAIGTVLGHELTHGFDSNGRFFDKFGNMRTWWSAQTHREYETRANCLVEQYNSYSLPEGFVNGTRTLGENIADNGGVREALRAYQAFVKRHGPEPTLPGFDDFSHEQLFFISFANLWCSTLTPARAKALLSGDAHSPGKFRVRGTVSNMPEFSEAFRCAPGTAMNPARKCRVWCRYALIPLVLFLTILVIYVIFDYPPEPPPFCATAACIRTGWNLKQSMNLQVKPCDDFYSYVCGGNWTKPSDKRKPGNEWQNLLAENVSQSEPKPVHQAKQMFNACTDRGNRIVEGYSKLEGYYKRFGLPTIPTVLKRSEGWAVEEDLPFDWVNSAAQIRRSLGLNVFIGIDAADTNQLVLGYPDLPKGWDYPQDSDQIELYIWGVVSTFLLRHRFSHVGLESDCADQVHQLMGPAISYMVIAANNPDNASVEVMLQRVRPELKQTILAIDWMDAPSRNGSLTMINAKIEVLERVLNASKLELYYRELDVGGNNLENWINGLGFVSVNKLKSWRSTSGSQWDPSATILQKPFRDLGLDSLNLGSLGVTLISELLSGLANSSSWSNRTNQAYAHLATCSEDNRFELDAVGLILAMQVFKQTEETEQPLPGEFFTAQQAFFISYGWQTCNGDRGERSKSRVNNVVRNFEPFSEAFECSAGSPMNPEEKCGVWN</sequence>
<gene>
    <name evidence="13" type="primary">6048306</name>
    <name evidence="12" type="ORF">CpipJ_CPIJ014903</name>
</gene>
<dbReference type="InterPro" id="IPR018497">
    <property type="entry name" value="Peptidase_M13_C"/>
</dbReference>
<feature type="domain" description="Peptidase M13 C-terminal" evidence="10">
    <location>
        <begin position="701"/>
        <end position="783"/>
    </location>
</feature>
<evidence type="ECO:0000256" key="4">
    <source>
        <dbReference type="ARBA" id="ARBA00022670"/>
    </source>
</evidence>
<dbReference type="InterPro" id="IPR024079">
    <property type="entry name" value="MetalloPept_cat_dom_sf"/>
</dbReference>
<evidence type="ECO:0000256" key="6">
    <source>
        <dbReference type="ARBA" id="ARBA00022801"/>
    </source>
</evidence>
<keyword evidence="4 12" id="KW-0645">Protease</keyword>
<feature type="transmembrane region" description="Helical" evidence="9">
    <location>
        <begin position="296"/>
        <end position="317"/>
    </location>
</feature>
<evidence type="ECO:0000259" key="10">
    <source>
        <dbReference type="Pfam" id="PF01431"/>
    </source>
</evidence>
<dbReference type="VEuPathDB" id="VectorBase:CQUJHB016048"/>
<dbReference type="PRINTS" id="PR00786">
    <property type="entry name" value="NEPRILYSIN"/>
</dbReference>
<dbReference type="VEuPathDB" id="VectorBase:CPIJ014903"/>
<reference evidence="12" key="1">
    <citation type="submission" date="2007-03" db="EMBL/GenBank/DDBJ databases">
        <title>Annotation of Culex pipiens quinquefasciatus.</title>
        <authorList>
            <consortium name="The Broad Institute Genome Sequencing Platform"/>
            <person name="Atkinson P.W."/>
            <person name="Hemingway J."/>
            <person name="Christensen B.M."/>
            <person name="Higgs S."/>
            <person name="Kodira C."/>
            <person name="Hannick L."/>
            <person name="Megy K."/>
            <person name="O'Leary S."/>
            <person name="Pearson M."/>
            <person name="Haas B.J."/>
            <person name="Mauceli E."/>
            <person name="Wortman J.R."/>
            <person name="Lee N.H."/>
            <person name="Guigo R."/>
            <person name="Stanke M."/>
            <person name="Alvarado L."/>
            <person name="Amedeo P."/>
            <person name="Antoine C.H."/>
            <person name="Arensburger P."/>
            <person name="Bidwell S.L."/>
            <person name="Crawford M."/>
            <person name="Camaro F."/>
            <person name="Devon K."/>
            <person name="Engels R."/>
            <person name="Hammond M."/>
            <person name="Howarth C."/>
            <person name="Koehrsen M."/>
            <person name="Lawson D."/>
            <person name="Montgomery P."/>
            <person name="Nene V."/>
            <person name="Nusbaum C."/>
            <person name="Puiu D."/>
            <person name="Romero-Severson J."/>
            <person name="Severson D.W."/>
            <person name="Shumway M."/>
            <person name="Sisk P."/>
            <person name="Stolte C."/>
            <person name="Zeng Q."/>
            <person name="Eisenstadt E."/>
            <person name="Fraser-Liggett C."/>
            <person name="Strausberg R."/>
            <person name="Galagan J."/>
            <person name="Birren B."/>
            <person name="Collins F.H."/>
        </authorList>
    </citation>
    <scope>NUCLEOTIDE SEQUENCE [LARGE SCALE GENOMIC DNA]</scope>
    <source>
        <strain evidence="12">JHB</strain>
    </source>
</reference>
<comment type="subcellular location">
    <subcellularLocation>
        <location evidence="2">Cell membrane</location>
        <topology evidence="2">Single-pass type II membrane protein</topology>
    </subcellularLocation>
</comment>
<dbReference type="GO" id="GO:0016485">
    <property type="term" value="P:protein processing"/>
    <property type="evidence" value="ECO:0007669"/>
    <property type="project" value="TreeGrafter"/>
</dbReference>
<keyword evidence="9" id="KW-0472">Membrane</keyword>